<dbReference type="Pfam" id="PF10011">
    <property type="entry name" value="DUF2254"/>
    <property type="match status" value="1"/>
</dbReference>
<dbReference type="InterPro" id="IPR018723">
    <property type="entry name" value="DUF2254_membrane"/>
</dbReference>
<evidence type="ECO:0000313" key="3">
    <source>
        <dbReference type="Proteomes" id="UP000031977"/>
    </source>
</evidence>
<dbReference type="AlphaFoldDB" id="A0A0C3HNP0"/>
<keyword evidence="1" id="KW-0472">Membrane</keyword>
<keyword evidence="3" id="KW-1185">Reference proteome</keyword>
<gene>
    <name evidence="2" type="ORF">SU60_17485</name>
</gene>
<dbReference type="EMBL" id="JXOK01000068">
    <property type="protein sequence ID" value="KIN09746.1"/>
    <property type="molecule type" value="Genomic_DNA"/>
</dbReference>
<dbReference type="RefSeq" id="WP_041156653.1">
    <property type="nucleotide sequence ID" value="NZ_CBCRVP010000026.1"/>
</dbReference>
<reference evidence="2 3" key="1">
    <citation type="submission" date="2015-01" db="EMBL/GenBank/DDBJ databases">
        <title>Draft genome of Vibrio mytili type strain CAIM 528.</title>
        <authorList>
            <person name="Gonzalez-Castillo A."/>
            <person name="Gomez-Gil B."/>
            <person name="Enciso-Ibarra J."/>
        </authorList>
    </citation>
    <scope>NUCLEOTIDE SEQUENCE [LARGE SCALE GENOMIC DNA]</scope>
    <source>
        <strain evidence="2 3">CAIM 528</strain>
    </source>
</reference>
<proteinExistence type="predicted"/>
<evidence type="ECO:0000313" key="2">
    <source>
        <dbReference type="EMBL" id="KIN09746.1"/>
    </source>
</evidence>
<keyword evidence="1" id="KW-0812">Transmembrane</keyword>
<evidence type="ECO:0008006" key="4">
    <source>
        <dbReference type="Google" id="ProtNLM"/>
    </source>
</evidence>
<feature type="transmembrane region" description="Helical" evidence="1">
    <location>
        <begin position="105"/>
        <end position="128"/>
    </location>
</feature>
<feature type="transmembrane region" description="Helical" evidence="1">
    <location>
        <begin position="21"/>
        <end position="38"/>
    </location>
</feature>
<organism evidence="2 3">
    <name type="scientific">Vibrio mytili</name>
    <dbReference type="NCBI Taxonomy" id="50718"/>
    <lineage>
        <taxon>Bacteria</taxon>
        <taxon>Pseudomonadati</taxon>
        <taxon>Pseudomonadota</taxon>
        <taxon>Gammaproteobacteria</taxon>
        <taxon>Vibrionales</taxon>
        <taxon>Vibrionaceae</taxon>
        <taxon>Vibrio</taxon>
    </lineage>
</organism>
<sequence>MTGSKWQWLLTRITRKLWVRTSLFALLAVVTALISVVLNKFIILPPTINVSYELLNNILNILATSMLAVTTFSLNIMVSAYSAASAGVTPRATQLLMEDSTTQNALATFLGSFLFSLVGIIALGIDAYHDQARIYLFVVTIVVVVMIIMTLLRWIQHLSVLGRVCETTAKVEQALQNAIQKRGNEPWLGARPWSNPKHKPKDSKPIYSREIGYLQHIDMQHLDSCAESSQCTIYIERQPGSFVYHNQPLAWICGELNDESDITVAFTIRAERTYDQDPRFGFVVLAEIASRALSPAVNDSGTAIDVIGRSIRALSLWGELTNQRPIKTRFPRLFVPSLSCYDLFDDVFLPIAHDGAAHLSVQIRLQKALLALSTMHPTLFATPATKLSEKALQLALTQHFTEEEKHQLSQLSNQVTAQKARY</sequence>
<keyword evidence="1" id="KW-1133">Transmembrane helix</keyword>
<name>A0A0C3HNP0_9VIBR</name>
<feature type="transmembrane region" description="Helical" evidence="1">
    <location>
        <begin position="58"/>
        <end position="84"/>
    </location>
</feature>
<feature type="transmembrane region" description="Helical" evidence="1">
    <location>
        <begin position="134"/>
        <end position="155"/>
    </location>
</feature>
<protein>
    <recommendedName>
        <fullName evidence="4">DUF2254 domain-containing protein</fullName>
    </recommendedName>
</protein>
<comment type="caution">
    <text evidence="2">The sequence shown here is derived from an EMBL/GenBank/DDBJ whole genome shotgun (WGS) entry which is preliminary data.</text>
</comment>
<evidence type="ECO:0000256" key="1">
    <source>
        <dbReference type="SAM" id="Phobius"/>
    </source>
</evidence>
<dbReference type="Proteomes" id="UP000031977">
    <property type="component" value="Unassembled WGS sequence"/>
</dbReference>
<dbReference type="OrthoDB" id="2955631at2"/>
<accession>A0A0C3HNP0</accession>
<dbReference type="STRING" id="50718.SU60_17485"/>